<keyword evidence="4 11" id="KW-0813">Transport</keyword>
<feature type="transmembrane region" description="Helical" evidence="12">
    <location>
        <begin position="170"/>
        <end position="193"/>
    </location>
</feature>
<accession>A0A501PEX9</accession>
<evidence type="ECO:0000256" key="6">
    <source>
        <dbReference type="ARBA" id="ARBA00022519"/>
    </source>
</evidence>
<keyword evidence="7 11" id="KW-0812">Transmembrane</keyword>
<evidence type="ECO:0000256" key="8">
    <source>
        <dbReference type="ARBA" id="ARBA00022989"/>
    </source>
</evidence>
<keyword evidence="8 12" id="KW-1133">Transmembrane helix</keyword>
<evidence type="ECO:0000256" key="10">
    <source>
        <dbReference type="ARBA" id="ARBA00030750"/>
    </source>
</evidence>
<dbReference type="GO" id="GO:0005886">
    <property type="term" value="C:plasma membrane"/>
    <property type="evidence" value="ECO:0007669"/>
    <property type="project" value="UniProtKB-SubCell"/>
</dbReference>
<evidence type="ECO:0000256" key="12">
    <source>
        <dbReference type="SAM" id="Phobius"/>
    </source>
</evidence>
<dbReference type="PANTHER" id="PTHR30012:SF0">
    <property type="entry name" value="TYPE II SECRETION SYSTEM PROTEIN F-RELATED"/>
    <property type="match status" value="1"/>
</dbReference>
<dbReference type="OrthoDB" id="9805682at2"/>
<evidence type="ECO:0000256" key="9">
    <source>
        <dbReference type="ARBA" id="ARBA00023136"/>
    </source>
</evidence>
<dbReference type="RefSeq" id="WP_139941192.1">
    <property type="nucleotide sequence ID" value="NZ_JBHSYP010000002.1"/>
</dbReference>
<feature type="domain" description="Type II secretion system protein GspF" evidence="13">
    <location>
        <begin position="275"/>
        <end position="395"/>
    </location>
</feature>
<dbReference type="GO" id="GO:0009306">
    <property type="term" value="P:protein secretion"/>
    <property type="evidence" value="ECO:0007669"/>
    <property type="project" value="InterPro"/>
</dbReference>
<dbReference type="FunFam" id="1.20.81.30:FF:000001">
    <property type="entry name" value="Type II secretion system protein F"/>
    <property type="match status" value="1"/>
</dbReference>
<dbReference type="Proteomes" id="UP000319148">
    <property type="component" value="Unassembled WGS sequence"/>
</dbReference>
<dbReference type="InterPro" id="IPR003004">
    <property type="entry name" value="GspF/PilC"/>
</dbReference>
<evidence type="ECO:0000256" key="4">
    <source>
        <dbReference type="ARBA" id="ARBA00022448"/>
    </source>
</evidence>
<dbReference type="InterPro" id="IPR042094">
    <property type="entry name" value="T2SS_GspF_sf"/>
</dbReference>
<evidence type="ECO:0000256" key="5">
    <source>
        <dbReference type="ARBA" id="ARBA00022475"/>
    </source>
</evidence>
<keyword evidence="5" id="KW-1003">Cell membrane</keyword>
<feature type="domain" description="Type II secretion system protein GspF" evidence="13">
    <location>
        <begin position="71"/>
        <end position="194"/>
    </location>
</feature>
<dbReference type="EMBL" id="VFIY01000015">
    <property type="protein sequence ID" value="TPD58973.1"/>
    <property type="molecule type" value="Genomic_DNA"/>
</dbReference>
<protein>
    <recommendedName>
        <fullName evidence="10">General secretion pathway protein F</fullName>
    </recommendedName>
</protein>
<gene>
    <name evidence="14" type="ORF">FIV46_12105</name>
</gene>
<dbReference type="PRINTS" id="PR00812">
    <property type="entry name" value="BCTERIALGSPF"/>
</dbReference>
<dbReference type="PROSITE" id="PS00874">
    <property type="entry name" value="T2SP_F"/>
    <property type="match status" value="1"/>
</dbReference>
<keyword evidence="6" id="KW-0997">Cell inner membrane</keyword>
<comment type="function">
    <text evidence="1">Component of the type II secretion system inner membrane complex required for the energy-dependent secretion of extracellular factors such as proteases and toxins from the periplasm.</text>
</comment>
<keyword evidence="9 12" id="KW-0472">Membrane</keyword>
<evidence type="ECO:0000256" key="11">
    <source>
        <dbReference type="RuleBase" id="RU003923"/>
    </source>
</evidence>
<dbReference type="PANTHER" id="PTHR30012">
    <property type="entry name" value="GENERAL SECRETION PATHWAY PROTEIN"/>
    <property type="match status" value="1"/>
</dbReference>
<dbReference type="InterPro" id="IPR018076">
    <property type="entry name" value="T2SS_GspF_dom"/>
</dbReference>
<dbReference type="AlphaFoldDB" id="A0A501PEX9"/>
<evidence type="ECO:0000256" key="7">
    <source>
        <dbReference type="ARBA" id="ARBA00022692"/>
    </source>
</evidence>
<keyword evidence="15" id="KW-1185">Reference proteome</keyword>
<dbReference type="InterPro" id="IPR001992">
    <property type="entry name" value="T2SS_GspF/T4SS_PilC_CS"/>
</dbReference>
<evidence type="ECO:0000313" key="15">
    <source>
        <dbReference type="Proteomes" id="UP000319148"/>
    </source>
</evidence>
<evidence type="ECO:0000256" key="3">
    <source>
        <dbReference type="ARBA" id="ARBA00005745"/>
    </source>
</evidence>
<comment type="caution">
    <text evidence="14">The sequence shown here is derived from an EMBL/GenBank/DDBJ whole genome shotgun (WGS) entry which is preliminary data.</text>
</comment>
<evidence type="ECO:0000256" key="1">
    <source>
        <dbReference type="ARBA" id="ARBA00002684"/>
    </source>
</evidence>
<dbReference type="Pfam" id="PF00482">
    <property type="entry name" value="T2SSF"/>
    <property type="match status" value="2"/>
</dbReference>
<dbReference type="Gene3D" id="1.20.81.30">
    <property type="entry name" value="Type II secretion system (T2SS), domain F"/>
    <property type="match status" value="2"/>
</dbReference>
<name>A0A501PEX9_9PROT</name>
<proteinExistence type="inferred from homology"/>
<evidence type="ECO:0000313" key="14">
    <source>
        <dbReference type="EMBL" id="TPD58973.1"/>
    </source>
</evidence>
<reference evidence="15" key="1">
    <citation type="submission" date="2019-06" db="EMBL/GenBank/DDBJ databases">
        <title>The complete genome of Emcibacter congregatus ZYLT.</title>
        <authorList>
            <person name="Zhao Z."/>
        </authorList>
    </citation>
    <scope>NUCLEOTIDE SEQUENCE [LARGE SCALE GENOMIC DNA]</scope>
    <source>
        <strain evidence="15">MCCC 1A06723</strain>
    </source>
</reference>
<evidence type="ECO:0000256" key="2">
    <source>
        <dbReference type="ARBA" id="ARBA00004429"/>
    </source>
</evidence>
<sequence>MQKFSYNALDRQGESHYGEMEAMSEQAVLDRLVKQGLMPVEVSRGGPSLLAALNKPLFEGNRLSNKKLLDFTRNLSTLVGAGLSLERSLVTMNSMGNDKRLKGIVETLLGEIREGASLATAMKAQQRVFTGFYISMVSAGEASGTLDVVLSRLTTYLERRVEIQEKVSSALVYPALLLMMVAVTMVLLITVVLPQFRPIFEQAGDKLPLATKLVMGFGDFMHDHGLLVLLGLIGLVVLTVALLRQEKYSMMLHRFLLKIPLLGGLLRKGEFARFHRMLGTLLQNGIPLTSAFVIARDGIANLYIFDHLGKVITRLREGGSLSTEYGKAAFVPAIARELTRVGEDTGRLDEMLLKTADILEEDVKNLTDRLMALLVPLLTLGMGLIIAGMIAAVMLGILSINEIAY</sequence>
<evidence type="ECO:0000259" key="13">
    <source>
        <dbReference type="Pfam" id="PF00482"/>
    </source>
</evidence>
<comment type="similarity">
    <text evidence="3 11">Belongs to the GSP F family.</text>
</comment>
<organism evidence="14 15">
    <name type="scientific">Emcibacter nanhaiensis</name>
    <dbReference type="NCBI Taxonomy" id="1505037"/>
    <lineage>
        <taxon>Bacteria</taxon>
        <taxon>Pseudomonadati</taxon>
        <taxon>Pseudomonadota</taxon>
        <taxon>Alphaproteobacteria</taxon>
        <taxon>Emcibacterales</taxon>
        <taxon>Emcibacteraceae</taxon>
        <taxon>Emcibacter</taxon>
    </lineage>
</organism>
<comment type="subcellular location">
    <subcellularLocation>
        <location evidence="2 11">Cell inner membrane</location>
        <topology evidence="2 11">Multi-pass membrane protein</topology>
    </subcellularLocation>
</comment>
<feature type="transmembrane region" description="Helical" evidence="12">
    <location>
        <begin position="224"/>
        <end position="243"/>
    </location>
</feature>
<feature type="transmembrane region" description="Helical" evidence="12">
    <location>
        <begin position="373"/>
        <end position="400"/>
    </location>
</feature>